<evidence type="ECO:0000256" key="2">
    <source>
        <dbReference type="SAM" id="SignalP"/>
    </source>
</evidence>
<protein>
    <submittedName>
        <fullName evidence="3">Uncharacterized protein</fullName>
    </submittedName>
</protein>
<proteinExistence type="predicted"/>
<reference evidence="3" key="1">
    <citation type="submission" date="2020-10" db="EMBL/GenBank/DDBJ databases">
        <authorList>
            <person name="Gilroy R."/>
        </authorList>
    </citation>
    <scope>NUCLEOTIDE SEQUENCE</scope>
    <source>
        <strain evidence="3">21143</strain>
    </source>
</reference>
<evidence type="ECO:0000313" key="3">
    <source>
        <dbReference type="EMBL" id="HIT38990.1"/>
    </source>
</evidence>
<feature type="region of interest" description="Disordered" evidence="1">
    <location>
        <begin position="148"/>
        <end position="179"/>
    </location>
</feature>
<feature type="signal peptide" evidence="2">
    <location>
        <begin position="1"/>
        <end position="20"/>
    </location>
</feature>
<reference evidence="3" key="2">
    <citation type="journal article" date="2021" name="PeerJ">
        <title>Extensive microbial diversity within the chicken gut microbiome revealed by metagenomics and culture.</title>
        <authorList>
            <person name="Gilroy R."/>
            <person name="Ravi A."/>
            <person name="Getino M."/>
            <person name="Pursley I."/>
            <person name="Horton D.L."/>
            <person name="Alikhan N.F."/>
            <person name="Baker D."/>
            <person name="Gharbi K."/>
            <person name="Hall N."/>
            <person name="Watson M."/>
            <person name="Adriaenssens E.M."/>
            <person name="Foster-Nyarko E."/>
            <person name="Jarju S."/>
            <person name="Secka A."/>
            <person name="Antonio M."/>
            <person name="Oren A."/>
            <person name="Chaudhuri R.R."/>
            <person name="La Ragione R."/>
            <person name="Hildebrand F."/>
            <person name="Pallen M.J."/>
        </authorList>
    </citation>
    <scope>NUCLEOTIDE SEQUENCE</scope>
    <source>
        <strain evidence="3">21143</strain>
    </source>
</reference>
<name>A0A9D1GD92_9BACT</name>
<dbReference type="AlphaFoldDB" id="A0A9D1GD92"/>
<comment type="caution">
    <text evidence="3">The sequence shown here is derived from an EMBL/GenBank/DDBJ whole genome shotgun (WGS) entry which is preliminary data.</text>
</comment>
<feature type="chain" id="PRO_5039571022" evidence="2">
    <location>
        <begin position="21"/>
        <end position="179"/>
    </location>
</feature>
<gene>
    <name evidence="3" type="ORF">IAD06_02975</name>
</gene>
<accession>A0A9D1GD92</accession>
<organism evidence="3 4">
    <name type="scientific">Candidatus Caccoplasma intestinavium</name>
    <dbReference type="NCBI Taxonomy" id="2840716"/>
    <lineage>
        <taxon>Bacteria</taxon>
        <taxon>Pseudomonadati</taxon>
        <taxon>Bacteroidota</taxon>
        <taxon>Bacteroidia</taxon>
        <taxon>Bacteroidales</taxon>
        <taxon>Bacteroidaceae</taxon>
        <taxon>Bacteroidaceae incertae sedis</taxon>
        <taxon>Candidatus Caccoplasma</taxon>
    </lineage>
</organism>
<feature type="compositionally biased region" description="Basic and acidic residues" evidence="1">
    <location>
        <begin position="29"/>
        <end position="48"/>
    </location>
</feature>
<dbReference type="EMBL" id="DVKT01000022">
    <property type="protein sequence ID" value="HIT38990.1"/>
    <property type="molecule type" value="Genomic_DNA"/>
</dbReference>
<feature type="region of interest" description="Disordered" evidence="1">
    <location>
        <begin position="24"/>
        <end position="48"/>
    </location>
</feature>
<evidence type="ECO:0000256" key="1">
    <source>
        <dbReference type="SAM" id="MobiDB-lite"/>
    </source>
</evidence>
<evidence type="ECO:0000313" key="4">
    <source>
        <dbReference type="Proteomes" id="UP000886722"/>
    </source>
</evidence>
<sequence>MKKILFSLFMLSLLSTSVIAQQPIQKSGDNNRNKEMHNTPKPDMKKDNKKCCMSVAETTKLQTEQLKTLLQLSDEQTRKVHAILLRGNQNDSIMNIQVEKMSKDQMAQHTAQAEAIKKLLTPQQQAAMAAMPAFASGKEISCHTISQCAPSQKKQMMTDKNHHKKNDSKSSSGKIQNKK</sequence>
<dbReference type="Proteomes" id="UP000886722">
    <property type="component" value="Unassembled WGS sequence"/>
</dbReference>
<keyword evidence="2" id="KW-0732">Signal</keyword>